<comment type="caution">
    <text evidence="1">The sequence shown here is derived from an EMBL/GenBank/DDBJ whole genome shotgun (WGS) entry which is preliminary data.</text>
</comment>
<evidence type="ECO:0000313" key="2">
    <source>
        <dbReference type="Proteomes" id="UP000177382"/>
    </source>
</evidence>
<dbReference type="STRING" id="1802485.A2V97_03295"/>
<accession>A0A1F7XLA6</accession>
<dbReference type="EMBL" id="MGFX01000001">
    <property type="protein sequence ID" value="OGM15776.1"/>
    <property type="molecule type" value="Genomic_DNA"/>
</dbReference>
<dbReference type="AlphaFoldDB" id="A0A1F7XLA6"/>
<reference evidence="1 2" key="1">
    <citation type="journal article" date="2016" name="Nat. Commun.">
        <title>Thousands of microbial genomes shed light on interconnected biogeochemical processes in an aquifer system.</title>
        <authorList>
            <person name="Anantharaman K."/>
            <person name="Brown C.T."/>
            <person name="Hug L.A."/>
            <person name="Sharon I."/>
            <person name="Castelle C.J."/>
            <person name="Probst A.J."/>
            <person name="Thomas B.C."/>
            <person name="Singh A."/>
            <person name="Wilkins M.J."/>
            <person name="Karaoz U."/>
            <person name="Brodie E.L."/>
            <person name="Williams K.H."/>
            <person name="Hubbard S.S."/>
            <person name="Banfield J.F."/>
        </authorList>
    </citation>
    <scope>NUCLEOTIDE SEQUENCE [LARGE SCALE GENOMIC DNA]</scope>
</reference>
<dbReference type="Proteomes" id="UP000177382">
    <property type="component" value="Unassembled WGS sequence"/>
</dbReference>
<proteinExistence type="predicted"/>
<evidence type="ECO:0000313" key="1">
    <source>
        <dbReference type="EMBL" id="OGM15776.1"/>
    </source>
</evidence>
<gene>
    <name evidence="1" type="ORF">A2V97_03295</name>
</gene>
<name>A0A1F7XLA6_9BACT</name>
<organism evidence="1 2">
    <name type="scientific">Candidatus Woesebacteria bacterium RBG_16_42_24</name>
    <dbReference type="NCBI Taxonomy" id="1802485"/>
    <lineage>
        <taxon>Bacteria</taxon>
        <taxon>Candidatus Woeseibacteriota</taxon>
    </lineage>
</organism>
<evidence type="ECO:0008006" key="3">
    <source>
        <dbReference type="Google" id="ProtNLM"/>
    </source>
</evidence>
<sequence>MKEIAQMSALGCGVACTASILGMSYQEAEILFLDGRRKAKEIGFYCREIVEVLARAGLDYDYKLIEEIPGNLEFVSGDIVFLKKSEKYPNGHYLLREGWNRWMDPWYNFPNEDRKAGSIRDLPEEPIYIIYPVDTYRRNLRQKKN</sequence>
<protein>
    <recommendedName>
        <fullName evidence="3">Peptidase C39 domain-containing protein</fullName>
    </recommendedName>
</protein>